<dbReference type="InterPro" id="IPR013087">
    <property type="entry name" value="Znf_C2H2_type"/>
</dbReference>
<protein>
    <recommendedName>
        <fullName evidence="1">C2H2-type domain-containing protein</fullName>
    </recommendedName>
</protein>
<dbReference type="AlphaFoldDB" id="F2L5M3"/>
<keyword evidence="3" id="KW-1185">Reference proteome</keyword>
<evidence type="ECO:0000313" key="2">
    <source>
        <dbReference type="EMBL" id="AEA13569.1"/>
    </source>
</evidence>
<organism evidence="2 3">
    <name type="scientific">Thermoproteus uzoniensis (strain 768-20)</name>
    <dbReference type="NCBI Taxonomy" id="999630"/>
    <lineage>
        <taxon>Archaea</taxon>
        <taxon>Thermoproteota</taxon>
        <taxon>Thermoprotei</taxon>
        <taxon>Thermoproteales</taxon>
        <taxon>Thermoproteaceae</taxon>
        <taxon>Thermoproteus</taxon>
    </lineage>
</organism>
<dbReference type="PROSITE" id="PS50157">
    <property type="entry name" value="ZINC_FINGER_C2H2_2"/>
    <property type="match status" value="1"/>
</dbReference>
<dbReference type="STRING" id="999630.TUZN_2112"/>
<dbReference type="GeneID" id="43869978"/>
<dbReference type="Proteomes" id="UP000008138">
    <property type="component" value="Chromosome"/>
</dbReference>
<dbReference type="HOGENOM" id="CLU_2985889_0_0_2"/>
<reference evidence="2 3" key="1">
    <citation type="journal article" date="2011" name="J. Bacteriol.">
        <title>Complete genome sequence of the thermoacidophilic crenarchaeon Thermoproteus uzoniensis 768-20.</title>
        <authorList>
            <person name="Mardanov A.V."/>
            <person name="Gumerov V.M."/>
            <person name="Beletsky A.V."/>
            <person name="Prokofeva M.I."/>
            <person name="Bonch-Osmolovskaya E.A."/>
            <person name="Ravin N.V."/>
            <person name="Skryabin K.G."/>
        </authorList>
    </citation>
    <scope>NUCLEOTIDE SEQUENCE [LARGE SCALE GENOMIC DNA]</scope>
    <source>
        <strain evidence="2 3">768-20</strain>
    </source>
</reference>
<dbReference type="PROSITE" id="PS00028">
    <property type="entry name" value="ZINC_FINGER_C2H2_1"/>
    <property type="match status" value="1"/>
</dbReference>
<name>F2L5M3_THEU7</name>
<evidence type="ECO:0000259" key="1">
    <source>
        <dbReference type="PROSITE" id="PS50157"/>
    </source>
</evidence>
<dbReference type="OrthoDB" id="23641at2157"/>
<dbReference type="RefSeq" id="WP_013680904.1">
    <property type="nucleotide sequence ID" value="NC_015315.1"/>
</dbReference>
<gene>
    <name evidence="2" type="ordered locus">TUZN_2112</name>
</gene>
<reference key="2">
    <citation type="submission" date="2011-03" db="EMBL/GenBank/DDBJ databases">
        <title>Complete genome sequence of the thermoacidophilic crenarchaeon Thermoproteus uzoniensis 768-20.</title>
        <authorList>
            <person name="Mardanov A.V."/>
            <person name="Gumerov V.M."/>
            <person name="Beletsky A.V."/>
            <person name="Prokofeva M.I."/>
            <person name="Bonch-Osmolovskaya E.A."/>
            <person name="Ravin N.V."/>
            <person name="Skryabin K.G."/>
        </authorList>
    </citation>
    <scope>NUCLEOTIDE SEQUENCE</scope>
    <source>
        <strain>768-20</strain>
    </source>
</reference>
<dbReference type="KEGG" id="tuz:TUZN_2112"/>
<dbReference type="EMBL" id="CP002590">
    <property type="protein sequence ID" value="AEA13569.1"/>
    <property type="molecule type" value="Genomic_DNA"/>
</dbReference>
<accession>F2L5M3</accession>
<proteinExistence type="predicted"/>
<evidence type="ECO:0000313" key="3">
    <source>
        <dbReference type="Proteomes" id="UP000008138"/>
    </source>
</evidence>
<dbReference type="eggNOG" id="arCOG10102">
    <property type="taxonomic scope" value="Archaea"/>
</dbReference>
<feature type="domain" description="C2H2-type" evidence="1">
    <location>
        <begin position="22"/>
        <end position="45"/>
    </location>
</feature>
<sequence length="57" mass="6497">MDVPKELSAYLQIVEEGGAKHIVCRKCGKRFFSIKDAARHLASVHDIKFASQFYEKV</sequence>